<feature type="domain" description="Outer membrane protein beta-barrel" evidence="3">
    <location>
        <begin position="21"/>
        <end position="146"/>
    </location>
</feature>
<dbReference type="NCBIfam" id="TIGR01414">
    <property type="entry name" value="autotrans_barl"/>
    <property type="match status" value="1"/>
</dbReference>
<feature type="signal peptide" evidence="2">
    <location>
        <begin position="1"/>
        <end position="20"/>
    </location>
</feature>
<evidence type="ECO:0000256" key="2">
    <source>
        <dbReference type="SAM" id="SignalP"/>
    </source>
</evidence>
<dbReference type="AlphaFoldDB" id="A0A0B7HZ41"/>
<name>A0A0B7HZ41_9FLAO</name>
<accession>A0A0B7HZ41</accession>
<dbReference type="RefSeq" id="WP_042343898.1">
    <property type="nucleotide sequence ID" value="NZ_CDOH01000120.1"/>
</dbReference>
<dbReference type="SUPFAM" id="SSF56925">
    <property type="entry name" value="OMPA-like"/>
    <property type="match status" value="1"/>
</dbReference>
<dbReference type="EMBL" id="CDOI01000124">
    <property type="protein sequence ID" value="CEN44976.1"/>
    <property type="molecule type" value="Genomic_DNA"/>
</dbReference>
<evidence type="ECO:0000259" key="3">
    <source>
        <dbReference type="Pfam" id="PF13505"/>
    </source>
</evidence>
<proteinExistence type="predicted"/>
<reference evidence="4 5" key="1">
    <citation type="submission" date="2015-01" db="EMBL/GenBank/DDBJ databases">
        <authorList>
            <person name="MANFREDI Pablo"/>
        </authorList>
    </citation>
    <scope>NUCLEOTIDE SEQUENCE [LARGE SCALE GENOMIC DNA]</scope>
    <source>
        <strain evidence="4 5">CcD38</strain>
    </source>
</reference>
<dbReference type="GO" id="GO:0019867">
    <property type="term" value="C:outer membrane"/>
    <property type="evidence" value="ECO:0007669"/>
    <property type="project" value="InterPro"/>
</dbReference>
<keyword evidence="5" id="KW-1185">Reference proteome</keyword>
<sequence>MKKVALIVALVLGFGMVAQAQTKIGIHGGFDVEGKNPIIGVNAEIGIMDKLTVAPDVGYLMLDKVEGVNSLGLEFNANGHYYFYDKDTFKFFGLAGVGYNYFKSSSEILGVKYEFSGGNFGVNVGAGMSYALSSNLDLFSTVKYTIRTGSSLGVHVGLRYAF</sequence>
<evidence type="ECO:0000313" key="4">
    <source>
        <dbReference type="EMBL" id="CEN44976.1"/>
    </source>
</evidence>
<dbReference type="InterPro" id="IPR011250">
    <property type="entry name" value="OMP/PagP_B-barrel"/>
</dbReference>
<feature type="chain" id="PRO_5009757882" description="Outer membrane protein beta-barrel domain-containing protein" evidence="2">
    <location>
        <begin position="21"/>
        <end position="162"/>
    </location>
</feature>
<keyword evidence="1 2" id="KW-0732">Signal</keyword>
<protein>
    <recommendedName>
        <fullName evidence="3">Outer membrane protein beta-barrel domain-containing protein</fullName>
    </recommendedName>
</protein>
<dbReference type="InterPro" id="IPR006315">
    <property type="entry name" value="OM_autotransptr_brl_dom"/>
</dbReference>
<evidence type="ECO:0000313" key="5">
    <source>
        <dbReference type="Proteomes" id="UP000045051"/>
    </source>
</evidence>
<dbReference type="Pfam" id="PF13505">
    <property type="entry name" value="OMP_b-brl"/>
    <property type="match status" value="1"/>
</dbReference>
<dbReference type="Gene3D" id="2.40.160.20">
    <property type="match status" value="1"/>
</dbReference>
<gene>
    <name evidence="4" type="ORF">CCAND38_210008</name>
</gene>
<evidence type="ECO:0000256" key="1">
    <source>
        <dbReference type="ARBA" id="ARBA00022729"/>
    </source>
</evidence>
<dbReference type="GeneID" id="97263930"/>
<organism evidence="4 5">
    <name type="scientific">Capnocytophaga canis</name>
    <dbReference type="NCBI Taxonomy" id="1848903"/>
    <lineage>
        <taxon>Bacteria</taxon>
        <taxon>Pseudomonadati</taxon>
        <taxon>Bacteroidota</taxon>
        <taxon>Flavobacteriia</taxon>
        <taxon>Flavobacteriales</taxon>
        <taxon>Flavobacteriaceae</taxon>
        <taxon>Capnocytophaga</taxon>
    </lineage>
</organism>
<dbReference type="Proteomes" id="UP000045051">
    <property type="component" value="Unassembled WGS sequence"/>
</dbReference>
<dbReference type="InterPro" id="IPR027385">
    <property type="entry name" value="Beta-barrel_OMP"/>
</dbReference>